<dbReference type="AlphaFoldDB" id="A0AAW2HMS1"/>
<feature type="compositionally biased region" description="Acidic residues" evidence="3">
    <location>
        <begin position="859"/>
        <end position="870"/>
    </location>
</feature>
<comment type="caution">
    <text evidence="4">The sequence shown here is derived from an EMBL/GenBank/DDBJ whole genome shotgun (WGS) entry which is preliminary data.</text>
</comment>
<protein>
    <recommendedName>
        <fullName evidence="5">Malate dehydrogenase 1B</fullName>
    </recommendedName>
</protein>
<keyword evidence="2" id="KW-0560">Oxidoreductase</keyword>
<proteinExistence type="inferred from homology"/>
<reference evidence="4" key="1">
    <citation type="journal article" date="2024" name="Gigascience">
        <title>Chromosome-level genome of the poultry shaft louse Menopon gallinae provides insight into the host-switching and adaptive evolution of parasitic lice.</title>
        <authorList>
            <person name="Xu Y."/>
            <person name="Ma L."/>
            <person name="Liu S."/>
            <person name="Liang Y."/>
            <person name="Liu Q."/>
            <person name="He Z."/>
            <person name="Tian L."/>
            <person name="Duan Y."/>
            <person name="Cai W."/>
            <person name="Li H."/>
            <person name="Song F."/>
        </authorList>
    </citation>
    <scope>NUCLEOTIDE SEQUENCE</scope>
    <source>
        <strain evidence="4">Cailab_2023a</strain>
    </source>
</reference>
<feature type="region of interest" description="Disordered" evidence="3">
    <location>
        <begin position="823"/>
        <end position="890"/>
    </location>
</feature>
<evidence type="ECO:0000256" key="3">
    <source>
        <dbReference type="SAM" id="MobiDB-lite"/>
    </source>
</evidence>
<accession>A0AAW2HMS1</accession>
<dbReference type="InterPro" id="IPR015955">
    <property type="entry name" value="Lactate_DH/Glyco_Ohase_4_C"/>
</dbReference>
<dbReference type="PANTHER" id="PTHR23382">
    <property type="entry name" value="MALATE DEHYDROGENASE"/>
    <property type="match status" value="1"/>
</dbReference>
<dbReference type="SUPFAM" id="SSF51735">
    <property type="entry name" value="NAD(P)-binding Rossmann-fold domains"/>
    <property type="match status" value="1"/>
</dbReference>
<dbReference type="Gene3D" id="3.90.110.10">
    <property type="entry name" value="Lactate dehydrogenase/glycoside hydrolase, family 4, C-terminal"/>
    <property type="match status" value="1"/>
</dbReference>
<dbReference type="InterPro" id="IPR036291">
    <property type="entry name" value="NAD(P)-bd_dom_sf"/>
</dbReference>
<evidence type="ECO:0000256" key="1">
    <source>
        <dbReference type="ARBA" id="ARBA00009613"/>
    </source>
</evidence>
<comment type="similarity">
    <text evidence="1">Belongs to the LDH/MDH superfamily. MDH type 2 family.</text>
</comment>
<feature type="compositionally biased region" description="Polar residues" evidence="3">
    <location>
        <begin position="823"/>
        <end position="837"/>
    </location>
</feature>
<dbReference type="GO" id="GO:0006108">
    <property type="term" value="P:malate metabolic process"/>
    <property type="evidence" value="ECO:0007669"/>
    <property type="project" value="InterPro"/>
</dbReference>
<dbReference type="GO" id="GO:0016616">
    <property type="term" value="F:oxidoreductase activity, acting on the CH-OH group of donors, NAD or NADP as acceptor"/>
    <property type="evidence" value="ECO:0007669"/>
    <property type="project" value="InterPro"/>
</dbReference>
<evidence type="ECO:0008006" key="5">
    <source>
        <dbReference type="Google" id="ProtNLM"/>
    </source>
</evidence>
<dbReference type="EMBL" id="JARGDH010000004">
    <property type="protein sequence ID" value="KAL0271095.1"/>
    <property type="molecule type" value="Genomic_DNA"/>
</dbReference>
<evidence type="ECO:0000313" key="4">
    <source>
        <dbReference type="EMBL" id="KAL0271095.1"/>
    </source>
</evidence>
<dbReference type="SUPFAM" id="SSF56327">
    <property type="entry name" value="LDH C-terminal domain-like"/>
    <property type="match status" value="1"/>
</dbReference>
<sequence length="890" mass="101266">MRFVIAGRMDCPQFVYASMIAQKLSERLPKFTYERIAKKAGEWENWLLKTCKENEWYHMKSPIIWRELSMRKGKRSLIGDVTKFLDMCQDYYGLTRAMLTGEMLEKNEMEWFTQRSKVEYDEDVKMKAKAYLSYRCRQVCILGAANQTCDVLIMELLQIRQQNREHGMEIRLFDDHRRVKKLAAMAMDAKYCLGSSGLGCCRVAANLKEALYNVDLVIVMDSFPRRTNESIVMWLKRNRNAMCVLGLALNKHARKHCRVIMGGPSSQPNCYNANVLASFATKLHVRNIVVVTHDLGRETLGFLAKKTGMKLADFHCPPVWGFVGLNKYVDLRNTLVSYEYRVPGPRVSMQIPQGRNEQEIRTVDNMITDANINEIVVAVAERKCAPRLGRQPQLCKITAILDVLRFWGLKQEDGDGEVLSLGVYSDGTFNIPEGLYWSQPVTLEKGFWKPYARFPIPRTEINLQSLFLLGIAALRQTGVKIRKQHDPEPKKSQMRNLKKFNVDNIRKGIKVPTVRTKRECVQALRRLAKEELGIDFDAPVTPSVITEESETTTESVGKDQIFCECWRQELLQLKRMASELSSTTELEVDFSSNLSGSEFSIINPPEPYVEDESLGPCEESVTDSCEGIESSETIVVCDCGEECHCLRSREGEASHVAEPTDQKMVSYIGQDSSYSLINDIGVDGRTRPTKNVTFDPELSPCAGKPQKKFKLYGTKDAIVNEERLEQMRRRVRQYEDRELTGESDDTYRDDATETTSEFEYGSNKFHFSIDGQYEIVGDDAGLEALEEIQKFGLKDSEETFKEMWQDEVSPALQVLSIESETVSTSATRTETDQQTETAEVVSVEKVESERYSTPYLEMIPEDDEGSDNEEVVSAVRKADEGSEPAVIQVP</sequence>
<dbReference type="InterPro" id="IPR010945">
    <property type="entry name" value="Malate_DH_type2"/>
</dbReference>
<organism evidence="4">
    <name type="scientific">Menopon gallinae</name>
    <name type="common">poultry shaft louse</name>
    <dbReference type="NCBI Taxonomy" id="328185"/>
    <lineage>
        <taxon>Eukaryota</taxon>
        <taxon>Metazoa</taxon>
        <taxon>Ecdysozoa</taxon>
        <taxon>Arthropoda</taxon>
        <taxon>Hexapoda</taxon>
        <taxon>Insecta</taxon>
        <taxon>Pterygota</taxon>
        <taxon>Neoptera</taxon>
        <taxon>Paraneoptera</taxon>
        <taxon>Psocodea</taxon>
        <taxon>Troctomorpha</taxon>
        <taxon>Phthiraptera</taxon>
        <taxon>Amblycera</taxon>
        <taxon>Menoponidae</taxon>
        <taxon>Menopon</taxon>
    </lineage>
</organism>
<evidence type="ECO:0000256" key="2">
    <source>
        <dbReference type="ARBA" id="ARBA00023002"/>
    </source>
</evidence>
<dbReference type="Gene3D" id="3.40.50.720">
    <property type="entry name" value="NAD(P)-binding Rossmann-like Domain"/>
    <property type="match status" value="1"/>
</dbReference>
<gene>
    <name evidence="4" type="ORF">PYX00_008304</name>
</gene>
<name>A0AAW2HMS1_9NEOP</name>
<dbReference type="GO" id="GO:0016615">
    <property type="term" value="F:malate dehydrogenase activity"/>
    <property type="evidence" value="ECO:0007669"/>
    <property type="project" value="InterPro"/>
</dbReference>